<comment type="caution">
    <text evidence="5">The sequence shown here is derived from an EMBL/GenBank/DDBJ whole genome shotgun (WGS) entry which is preliminary data.</text>
</comment>
<dbReference type="GO" id="GO:0016853">
    <property type="term" value="F:isomerase activity"/>
    <property type="evidence" value="ECO:0007669"/>
    <property type="project" value="UniProtKB-KW"/>
</dbReference>
<evidence type="ECO:0000256" key="1">
    <source>
        <dbReference type="ARBA" id="ARBA00008324"/>
    </source>
</evidence>
<dbReference type="Gene3D" id="3.10.129.10">
    <property type="entry name" value="Hotdog Thioesterase"/>
    <property type="match status" value="1"/>
</dbReference>
<dbReference type="EMBL" id="NBII01000006">
    <property type="protein sequence ID" value="PAV17910.1"/>
    <property type="molecule type" value="Genomic_DNA"/>
</dbReference>
<dbReference type="PANTHER" id="PTHR21660">
    <property type="entry name" value="THIOESTERASE SUPERFAMILY MEMBER-RELATED"/>
    <property type="match status" value="1"/>
</dbReference>
<name>A0A286UE93_9AGAM</name>
<dbReference type="SUPFAM" id="SSF54637">
    <property type="entry name" value="Thioesterase/thiol ester dehydrase-isomerase"/>
    <property type="match status" value="1"/>
</dbReference>
<sequence>MYSEKMPHKRLPVSGNNGFDTSQRRGEGSFQRGNSSSGSGAQVVVNTNDDDEKSREQKRRGAWVEPRELPPASRTLVHHQAEKIEGNAPLDVKQLCLNTYASYGVDGMNEPDNGDSGNDVNRSMFSEAFGYSAGRQVRFVRMDVQGPGWEPLSSSVSGPTLDLGPASISSSQATNHSSSIPGICIKPEAQSVRFEAEITIDRTMVNGNGMLHGGCIAYFVDNLGSVSLVALGLLRGRPDSGVGVTQALNILFHAPAPLGSVITFVSTSLVLGRVMTARCEISHKPTGRLIASAFINKMEPKL</sequence>
<dbReference type="PANTHER" id="PTHR21660:SF1">
    <property type="entry name" value="ACYL-COENZYME A THIOESTERASE 13"/>
    <property type="match status" value="1"/>
</dbReference>
<feature type="region of interest" description="Disordered" evidence="3">
    <location>
        <begin position="1"/>
        <end position="73"/>
    </location>
</feature>
<evidence type="ECO:0000313" key="5">
    <source>
        <dbReference type="EMBL" id="PAV17910.1"/>
    </source>
</evidence>
<feature type="compositionally biased region" description="Polar residues" evidence="3">
    <location>
        <begin position="31"/>
        <end position="47"/>
    </location>
</feature>
<protein>
    <submittedName>
        <fullName evidence="5">Thioesterase thiol ester dehydrase-isomerase</fullName>
    </submittedName>
</protein>
<dbReference type="STRING" id="2282107.A0A286UE93"/>
<dbReference type="AlphaFoldDB" id="A0A286UE93"/>
<proteinExistence type="inferred from homology"/>
<dbReference type="OrthoDB" id="2831072at2759"/>
<dbReference type="GO" id="GO:0047617">
    <property type="term" value="F:fatty acyl-CoA hydrolase activity"/>
    <property type="evidence" value="ECO:0007669"/>
    <property type="project" value="InterPro"/>
</dbReference>
<keyword evidence="2" id="KW-0378">Hydrolase</keyword>
<gene>
    <name evidence="5" type="ORF">PNOK_0639600</name>
</gene>
<dbReference type="CDD" id="cd03443">
    <property type="entry name" value="PaaI_thioesterase"/>
    <property type="match status" value="1"/>
</dbReference>
<comment type="similarity">
    <text evidence="1">Belongs to the thioesterase PaaI family.</text>
</comment>
<dbReference type="InterPro" id="IPR029069">
    <property type="entry name" value="HotDog_dom_sf"/>
</dbReference>
<evidence type="ECO:0000256" key="2">
    <source>
        <dbReference type="ARBA" id="ARBA00022801"/>
    </source>
</evidence>
<dbReference type="InterPro" id="IPR039298">
    <property type="entry name" value="ACOT13"/>
</dbReference>
<evidence type="ECO:0000259" key="4">
    <source>
        <dbReference type="Pfam" id="PF03061"/>
    </source>
</evidence>
<dbReference type="Proteomes" id="UP000217199">
    <property type="component" value="Unassembled WGS sequence"/>
</dbReference>
<evidence type="ECO:0000256" key="3">
    <source>
        <dbReference type="SAM" id="MobiDB-lite"/>
    </source>
</evidence>
<evidence type="ECO:0000313" key="6">
    <source>
        <dbReference type="Proteomes" id="UP000217199"/>
    </source>
</evidence>
<accession>A0A286UE93</accession>
<dbReference type="InParanoid" id="A0A286UE93"/>
<dbReference type="Pfam" id="PF03061">
    <property type="entry name" value="4HBT"/>
    <property type="match status" value="1"/>
</dbReference>
<organism evidence="5 6">
    <name type="scientific">Pyrrhoderma noxium</name>
    <dbReference type="NCBI Taxonomy" id="2282107"/>
    <lineage>
        <taxon>Eukaryota</taxon>
        <taxon>Fungi</taxon>
        <taxon>Dikarya</taxon>
        <taxon>Basidiomycota</taxon>
        <taxon>Agaricomycotina</taxon>
        <taxon>Agaricomycetes</taxon>
        <taxon>Hymenochaetales</taxon>
        <taxon>Hymenochaetaceae</taxon>
        <taxon>Pyrrhoderma</taxon>
    </lineage>
</organism>
<keyword evidence="6" id="KW-1185">Reference proteome</keyword>
<dbReference type="InterPro" id="IPR006683">
    <property type="entry name" value="Thioestr_dom"/>
</dbReference>
<feature type="domain" description="Thioesterase" evidence="4">
    <location>
        <begin position="208"/>
        <end position="285"/>
    </location>
</feature>
<reference evidence="5 6" key="1">
    <citation type="journal article" date="2017" name="Mol. Ecol.">
        <title>Comparative and population genomic landscape of Phellinus noxius: A hypervariable fungus causing root rot in trees.</title>
        <authorList>
            <person name="Chung C.L."/>
            <person name="Lee T.J."/>
            <person name="Akiba M."/>
            <person name="Lee H.H."/>
            <person name="Kuo T.H."/>
            <person name="Liu D."/>
            <person name="Ke H.M."/>
            <person name="Yokoi T."/>
            <person name="Roa M.B."/>
            <person name="Lu M.J."/>
            <person name="Chang Y.Y."/>
            <person name="Ann P.J."/>
            <person name="Tsai J.N."/>
            <person name="Chen C.Y."/>
            <person name="Tzean S.S."/>
            <person name="Ota Y."/>
            <person name="Hattori T."/>
            <person name="Sahashi N."/>
            <person name="Liou R.F."/>
            <person name="Kikuchi T."/>
            <person name="Tsai I.J."/>
        </authorList>
    </citation>
    <scope>NUCLEOTIDE SEQUENCE [LARGE SCALE GENOMIC DNA]</scope>
    <source>
        <strain evidence="5 6">FFPRI411160</strain>
    </source>
</reference>